<feature type="non-terminal residue" evidence="3">
    <location>
        <position position="1"/>
    </location>
</feature>
<name>A0ABN9RQD0_9DINO</name>
<evidence type="ECO:0000256" key="1">
    <source>
        <dbReference type="ARBA" id="ARBA00023604"/>
    </source>
</evidence>
<gene>
    <name evidence="3" type="ORF">PCOR1329_LOCUS22756</name>
</gene>
<feature type="region of interest" description="Disordered" evidence="2">
    <location>
        <begin position="1"/>
        <end position="35"/>
    </location>
</feature>
<evidence type="ECO:0000313" key="4">
    <source>
        <dbReference type="Proteomes" id="UP001189429"/>
    </source>
</evidence>
<keyword evidence="4" id="KW-1185">Reference proteome</keyword>
<dbReference type="InterPro" id="IPR044053">
    <property type="entry name" value="AsaB-like"/>
</dbReference>
<protein>
    <submittedName>
        <fullName evidence="3">Uncharacterized protein</fullName>
    </submittedName>
</protein>
<sequence>CAPPQIGPRGGPRMGLPRATATKRGATTPDPQRLRRAGAACARARGMGSRPGGRVAAAAAADEFVTGRLTFQGADVPRGLKSDGSVGMQDGKYFGTDMVKKDVPVLIGRGHEWSMDDHGFTLVDDPMADIDLYNERTILKEYYPACCELVKKASGASRVYAFDHYMRAQEPTAKHKRAGRGINVCPPFFSVHSDYSAASATRQVRTLSRPPHMWDTPKPLLGFESFITPEEADSFLAGRFMIVNVWRNIKPEPVQRQPFAVCKGCTMPLDDIITFRATDGRKVNEYYFAGHSDSQEWVYFPDLRREEALLFKTWDSAGEAFASPGRDATVPTTCTFHTAFEILQISQLAQRCVRAST</sequence>
<proteinExistence type="inferred from homology"/>
<dbReference type="PANTHER" id="PTHR34598">
    <property type="entry name" value="BLL6449 PROTEIN"/>
    <property type="match status" value="1"/>
</dbReference>
<organism evidence="3 4">
    <name type="scientific">Prorocentrum cordatum</name>
    <dbReference type="NCBI Taxonomy" id="2364126"/>
    <lineage>
        <taxon>Eukaryota</taxon>
        <taxon>Sar</taxon>
        <taxon>Alveolata</taxon>
        <taxon>Dinophyceae</taxon>
        <taxon>Prorocentrales</taxon>
        <taxon>Prorocentraceae</taxon>
        <taxon>Prorocentrum</taxon>
    </lineage>
</organism>
<dbReference type="PANTHER" id="PTHR34598:SF3">
    <property type="entry name" value="OXIDOREDUCTASE AN1597"/>
    <property type="match status" value="1"/>
</dbReference>
<reference evidence="3" key="1">
    <citation type="submission" date="2023-10" db="EMBL/GenBank/DDBJ databases">
        <authorList>
            <person name="Chen Y."/>
            <person name="Shah S."/>
            <person name="Dougan E. K."/>
            <person name="Thang M."/>
            <person name="Chan C."/>
        </authorList>
    </citation>
    <scope>NUCLEOTIDE SEQUENCE [LARGE SCALE GENOMIC DNA]</scope>
</reference>
<dbReference type="Proteomes" id="UP001189429">
    <property type="component" value="Unassembled WGS sequence"/>
</dbReference>
<dbReference type="NCBIfam" id="NF041278">
    <property type="entry name" value="CmcJ_NvfI_EfuI"/>
    <property type="match status" value="1"/>
</dbReference>
<comment type="similarity">
    <text evidence="1">Belongs to the asaB hydroxylase/desaturase family.</text>
</comment>
<dbReference type="EMBL" id="CAUYUJ010007638">
    <property type="protein sequence ID" value="CAK0821427.1"/>
    <property type="molecule type" value="Genomic_DNA"/>
</dbReference>
<comment type="caution">
    <text evidence="3">The sequence shown here is derived from an EMBL/GenBank/DDBJ whole genome shotgun (WGS) entry which is preliminary data.</text>
</comment>
<evidence type="ECO:0000256" key="2">
    <source>
        <dbReference type="SAM" id="MobiDB-lite"/>
    </source>
</evidence>
<accession>A0ABN9RQD0</accession>
<evidence type="ECO:0000313" key="3">
    <source>
        <dbReference type="EMBL" id="CAK0821427.1"/>
    </source>
</evidence>